<accession>A0A1I5A514</accession>
<proteinExistence type="predicted"/>
<feature type="domain" description="N-acetyltransferase" evidence="3">
    <location>
        <begin position="1"/>
        <end position="151"/>
    </location>
</feature>
<evidence type="ECO:0000313" key="4">
    <source>
        <dbReference type="EMBL" id="SFN57478.1"/>
    </source>
</evidence>
<dbReference type="Pfam" id="PF00583">
    <property type="entry name" value="Acetyltransf_1"/>
    <property type="match status" value="2"/>
</dbReference>
<dbReference type="AlphaFoldDB" id="A0A1I5A514"/>
<dbReference type="PROSITE" id="PS51186">
    <property type="entry name" value="GNAT"/>
    <property type="match status" value="2"/>
</dbReference>
<evidence type="ECO:0000313" key="5">
    <source>
        <dbReference type="Proteomes" id="UP000198769"/>
    </source>
</evidence>
<dbReference type="InterPro" id="IPR000182">
    <property type="entry name" value="GNAT_dom"/>
</dbReference>
<evidence type="ECO:0000256" key="1">
    <source>
        <dbReference type="ARBA" id="ARBA00022679"/>
    </source>
</evidence>
<keyword evidence="1 4" id="KW-0808">Transferase</keyword>
<feature type="domain" description="N-acetyltransferase" evidence="3">
    <location>
        <begin position="154"/>
        <end position="282"/>
    </location>
</feature>
<dbReference type="GO" id="GO:0016747">
    <property type="term" value="F:acyltransferase activity, transferring groups other than amino-acyl groups"/>
    <property type="evidence" value="ECO:0007669"/>
    <property type="project" value="InterPro"/>
</dbReference>
<evidence type="ECO:0000256" key="2">
    <source>
        <dbReference type="ARBA" id="ARBA00023315"/>
    </source>
</evidence>
<dbReference type="OrthoDB" id="4228396at2"/>
<dbReference type="Gene3D" id="3.40.630.30">
    <property type="match status" value="2"/>
</dbReference>
<keyword evidence="2" id="KW-0012">Acyltransferase</keyword>
<dbReference type="InterPro" id="IPR016181">
    <property type="entry name" value="Acyl_CoA_acyltransferase"/>
</dbReference>
<dbReference type="SUPFAM" id="SSF55729">
    <property type="entry name" value="Acyl-CoA N-acyltransferases (Nat)"/>
    <property type="match status" value="2"/>
</dbReference>
<dbReference type="InterPro" id="IPR050680">
    <property type="entry name" value="YpeA/RimI_acetyltransf"/>
</dbReference>
<reference evidence="5" key="1">
    <citation type="submission" date="2016-10" db="EMBL/GenBank/DDBJ databases">
        <authorList>
            <person name="Varghese N."/>
            <person name="Submissions S."/>
        </authorList>
    </citation>
    <scope>NUCLEOTIDE SEQUENCE [LARGE SCALE GENOMIC DNA]</scope>
    <source>
        <strain evidence="5">DSM 25575</strain>
    </source>
</reference>
<dbReference type="CDD" id="cd04301">
    <property type="entry name" value="NAT_SF"/>
    <property type="match status" value="1"/>
</dbReference>
<protein>
    <submittedName>
        <fullName evidence="4">Acetyltransferase (GNAT) domain-containing protein</fullName>
    </submittedName>
</protein>
<evidence type="ECO:0000259" key="3">
    <source>
        <dbReference type="PROSITE" id="PS51186"/>
    </source>
</evidence>
<dbReference type="RefSeq" id="WP_090025549.1">
    <property type="nucleotide sequence ID" value="NZ_FOVD01000005.1"/>
</dbReference>
<sequence>MEIRSLENTTTEELLAVFNTSFSDYIVPFHLSLEQLELKITADKIDMKLSVGAFESEKLAGFILFAEKEENGKRIVYNAGTGVIKECRGQGLVRKMYDYRLPLFNERKTDVLILEVIEGNDPAIRAYQNLGFKIVRRLLCFNGIIDLKERNPEIVIKDIETFQWEALRSFWDIEPSWQSSIPVLDGILEDCKILGAYKDGQLIGYAIYNPEVRKLYQIAVDKNYRNQGIGTQLFSAIGEMIDGQAISANNVDETSENTAAFLGNTIGLKNWVSQFEMKRELK</sequence>
<dbReference type="Proteomes" id="UP000198769">
    <property type="component" value="Unassembled WGS sequence"/>
</dbReference>
<gene>
    <name evidence="4" type="ORF">SAMN05421594_3323</name>
</gene>
<dbReference type="PANTHER" id="PTHR43420:SF44">
    <property type="entry name" value="ACETYLTRANSFERASE YPEA"/>
    <property type="match status" value="1"/>
</dbReference>
<name>A0A1I5A514_CHROL</name>
<organism evidence="4 5">
    <name type="scientific">Chryseobacterium oleae</name>
    <dbReference type="NCBI Taxonomy" id="491207"/>
    <lineage>
        <taxon>Bacteria</taxon>
        <taxon>Pseudomonadati</taxon>
        <taxon>Bacteroidota</taxon>
        <taxon>Flavobacteriia</taxon>
        <taxon>Flavobacteriales</taxon>
        <taxon>Weeksellaceae</taxon>
        <taxon>Chryseobacterium group</taxon>
        <taxon>Chryseobacterium</taxon>
    </lineage>
</organism>
<dbReference type="PANTHER" id="PTHR43420">
    <property type="entry name" value="ACETYLTRANSFERASE"/>
    <property type="match status" value="1"/>
</dbReference>
<dbReference type="EMBL" id="FOVD01000005">
    <property type="protein sequence ID" value="SFN57478.1"/>
    <property type="molecule type" value="Genomic_DNA"/>
</dbReference>
<keyword evidence="5" id="KW-1185">Reference proteome</keyword>